<dbReference type="EMBL" id="FMHT01000003">
    <property type="protein sequence ID" value="SCL26510.1"/>
    <property type="molecule type" value="Genomic_DNA"/>
</dbReference>
<dbReference type="RefSeq" id="WP_091082881.1">
    <property type="nucleotide sequence ID" value="NZ_FMHT01000003.1"/>
</dbReference>
<sequence length="298" mass="33455">MISVNDAFYKFRSNLETTDTEDASASARQKRIREQLDADDTLDITRDFLTGAYRRHTKTKPLRDVDIMIVLGNTEYLGRHPHDILEVVRAALVPYYGEARVCCDRRAVRVDFGVRIVDDVSDADEVVSFDVVPAFVNDDHYLIPDDVTGEWVHTNPELHYDAARDANKDFAEQWKPLVKMIKKWNQVAGHPVEPSFLIEVMALKLITGPWTGSHPRELRQFFASAASRIDEGWPDPANIGPDVSDVVDNDPAKMDTARKALRAAEAACTAAINFDRTGRTGEALTAWRALFGPLFPLS</sequence>
<gene>
    <name evidence="2" type="ORF">GA0070616_3322</name>
</gene>
<keyword evidence="3" id="KW-1185">Reference proteome</keyword>
<dbReference type="AlphaFoldDB" id="A0A1C6SAK9"/>
<dbReference type="InterPro" id="IPR006116">
    <property type="entry name" value="NT_2-5OAS_ClassI-CCAase"/>
</dbReference>
<keyword evidence="1" id="KW-0051">Antiviral defense</keyword>
<dbReference type="OrthoDB" id="3328101at2"/>
<protein>
    <recommendedName>
        <fullName evidence="4">Nucleotidyltransferase domain-containing protein</fullName>
    </recommendedName>
</protein>
<dbReference type="Proteomes" id="UP000199699">
    <property type="component" value="Unassembled WGS sequence"/>
</dbReference>
<dbReference type="CDD" id="cd05400">
    <property type="entry name" value="NT_2-5OAS_ClassI-CCAase"/>
    <property type="match status" value="1"/>
</dbReference>
<dbReference type="GO" id="GO:0051607">
    <property type="term" value="P:defense response to virus"/>
    <property type="evidence" value="ECO:0007669"/>
    <property type="project" value="UniProtKB-KW"/>
</dbReference>
<accession>A0A1C6SAK9</accession>
<dbReference type="NCBIfam" id="NF041117">
    <property type="entry name" value="CBASS_cyclase_b"/>
    <property type="match status" value="1"/>
</dbReference>
<name>A0A1C6SAK9_9ACTN</name>
<evidence type="ECO:0000313" key="3">
    <source>
        <dbReference type="Proteomes" id="UP000199699"/>
    </source>
</evidence>
<dbReference type="InterPro" id="IPR043519">
    <property type="entry name" value="NT_sf"/>
</dbReference>
<evidence type="ECO:0008006" key="4">
    <source>
        <dbReference type="Google" id="ProtNLM"/>
    </source>
</evidence>
<dbReference type="GO" id="GO:0016779">
    <property type="term" value="F:nucleotidyltransferase activity"/>
    <property type="evidence" value="ECO:0007669"/>
    <property type="project" value="InterPro"/>
</dbReference>
<reference evidence="2 3" key="1">
    <citation type="submission" date="2016-06" db="EMBL/GenBank/DDBJ databases">
        <authorList>
            <person name="Kjaerup R.B."/>
            <person name="Dalgaard T.S."/>
            <person name="Juul-Madsen H.R."/>
        </authorList>
    </citation>
    <scope>NUCLEOTIDE SEQUENCE [LARGE SCALE GENOMIC DNA]</scope>
    <source>
        <strain evidence="2 3">DSM 43818</strain>
    </source>
</reference>
<proteinExistence type="predicted"/>
<evidence type="ECO:0000313" key="2">
    <source>
        <dbReference type="EMBL" id="SCL26510.1"/>
    </source>
</evidence>
<dbReference type="SUPFAM" id="SSF81301">
    <property type="entry name" value="Nucleotidyltransferase"/>
    <property type="match status" value="1"/>
</dbReference>
<dbReference type="InterPro" id="IPR053550">
    <property type="entry name" value="CD-NTase"/>
</dbReference>
<dbReference type="Pfam" id="PF18144">
    <property type="entry name" value="SMODS"/>
    <property type="match status" value="1"/>
</dbReference>
<organism evidence="2 3">
    <name type="scientific">Micromonospora nigra</name>
    <dbReference type="NCBI Taxonomy" id="145857"/>
    <lineage>
        <taxon>Bacteria</taxon>
        <taxon>Bacillati</taxon>
        <taxon>Actinomycetota</taxon>
        <taxon>Actinomycetes</taxon>
        <taxon>Micromonosporales</taxon>
        <taxon>Micromonosporaceae</taxon>
        <taxon>Micromonospora</taxon>
    </lineage>
</organism>
<dbReference type="STRING" id="145857.GA0070616_3322"/>
<evidence type="ECO:0000256" key="1">
    <source>
        <dbReference type="ARBA" id="ARBA00023118"/>
    </source>
</evidence>